<comment type="similarity">
    <text evidence="2">Belongs to the RLP family.</text>
</comment>
<dbReference type="InterPro" id="IPR001611">
    <property type="entry name" value="Leu-rich_rpt"/>
</dbReference>
<evidence type="ECO:0000313" key="13">
    <source>
        <dbReference type="Proteomes" id="UP001497457"/>
    </source>
</evidence>
<keyword evidence="5" id="KW-0812">Transmembrane</keyword>
<dbReference type="EMBL" id="OZ075127">
    <property type="protein sequence ID" value="CAL4946858.1"/>
    <property type="molecule type" value="Genomic_DNA"/>
</dbReference>
<evidence type="ECO:0000256" key="1">
    <source>
        <dbReference type="ARBA" id="ARBA00004251"/>
    </source>
</evidence>
<dbReference type="Pfam" id="PF13855">
    <property type="entry name" value="LRR_8"/>
    <property type="match status" value="2"/>
</dbReference>
<dbReference type="AlphaFoldDB" id="A0ABC8YRD3"/>
<name>A0ABC8YRD3_9POAL</name>
<sequence length="1043" mass="114397">MPYYNYNSRGCSRVSYPLLVAAIIVFASNLGDGLCHHDEKAALLRLKRGFRFDHALSELSSWQASSASDCCTWQGVTCGDAGGTQGLQVVVSLDLADLAISGNLSSDLFVLTSLRFLSLANNDFIGIPLPSSGFERLSSLTYLNLSYCGFVGQVPSGIARLPNLETLHLSGAFTWDTAQDRAIPFLELKEHTLDTLITNLSSLQRLYLDYVNVYVANADANRSSKHFLRELRLSNCWVTGPIATSLIPKLRSLSELVLDYCTFSHPMATSFSGFDKLSSLLVLSLRYSGLLGTFPSSRIFSIKTLKVIDLSGNTMLRGELPEFMPGSALQSLALTGTMFSRNIPKSITNLHNLITLDLSSCLFNGDVPSFAQWTMIQEVDLSNNNLVGSLPSDGYSALHNLTRINLRNNSLSGEIPANLFSHPCLLELDLVQNNFTGHLLLHPNASSRLQNLFLGENNLQGPIPELLSKLSGLTKLDLSSNNLTGTMDISLIKNLTNLYLLQLSSNRLSIVEKSDARSYVGYPNILSLGLASCNLTKLPAFLMYLNEVESLDLSDNSIAGPIPDWIWRAGANDFYYVNLSHNSFTSIQGVILAPAYLILDLHSNMIEGSLPVPPLNTSFMDCSRNHFTHSITSEFLSGLTYAGFMSLSNNMLTGEVPPMICNTSNLKVLDLSFNSLGGTIPPCMLQETRSISVLNLRGNNFRGSLPQNISRECALETINLNDNNLEGKLPESLVNCKMLQVLDVGDNQMVDTFPDWLRGLPELRVLALRSNRFHGPITIVDGTNFFPVLQVFDISSNNFNGGIPAQYLKRLKAMISSSEVESKARTIGYQYAIDIYYEDSVTVMLKGLDVTFVRILSTFKSLDVSNNSFDGTMPSEIGDLKLLKVLNLSRNAFSGGIPSQISSMVELESLDLSHNHLSGEIPSSMASLTFLEVLDLSYNHLFGPVPQSGQFLTFPSTSYAGNDRLCGSPLSRRCDEPESSTRDDCDCDNDSANWDVLSVELGIACGLAAVTGYLLFSSRGRRWFTTHIDSLLLHVQLSTIASD</sequence>
<dbReference type="GO" id="GO:0005886">
    <property type="term" value="C:plasma membrane"/>
    <property type="evidence" value="ECO:0007669"/>
    <property type="project" value="UniProtKB-SubCell"/>
</dbReference>
<proteinExistence type="inferred from homology"/>
<accession>A0ABC8YRD3</accession>
<evidence type="ECO:0000259" key="11">
    <source>
        <dbReference type="Pfam" id="PF08263"/>
    </source>
</evidence>
<evidence type="ECO:0000313" key="12">
    <source>
        <dbReference type="EMBL" id="CAL4946858.1"/>
    </source>
</evidence>
<keyword evidence="10" id="KW-0325">Glycoprotein</keyword>
<dbReference type="InterPro" id="IPR032675">
    <property type="entry name" value="LRR_dom_sf"/>
</dbReference>
<evidence type="ECO:0000256" key="7">
    <source>
        <dbReference type="ARBA" id="ARBA00022737"/>
    </source>
</evidence>
<dbReference type="InterPro" id="IPR046956">
    <property type="entry name" value="RLP23-like"/>
</dbReference>
<dbReference type="PANTHER" id="PTHR48061">
    <property type="entry name" value="LEUCINE-RICH REPEAT RECEPTOR PROTEIN KINASE EMS1-LIKE-RELATED"/>
    <property type="match status" value="1"/>
</dbReference>
<dbReference type="Proteomes" id="UP001497457">
    <property type="component" value="Chromosome 17b"/>
</dbReference>
<evidence type="ECO:0000256" key="2">
    <source>
        <dbReference type="ARBA" id="ARBA00009592"/>
    </source>
</evidence>
<dbReference type="Pfam" id="PF08263">
    <property type="entry name" value="LRRNT_2"/>
    <property type="match status" value="1"/>
</dbReference>
<dbReference type="Pfam" id="PF00560">
    <property type="entry name" value="LRR_1"/>
    <property type="match status" value="5"/>
</dbReference>
<comment type="subcellular location">
    <subcellularLocation>
        <location evidence="1">Cell membrane</location>
        <topology evidence="1">Single-pass type I membrane protein</topology>
    </subcellularLocation>
</comment>
<organism evidence="12 13">
    <name type="scientific">Urochloa decumbens</name>
    <dbReference type="NCBI Taxonomy" id="240449"/>
    <lineage>
        <taxon>Eukaryota</taxon>
        <taxon>Viridiplantae</taxon>
        <taxon>Streptophyta</taxon>
        <taxon>Embryophyta</taxon>
        <taxon>Tracheophyta</taxon>
        <taxon>Spermatophyta</taxon>
        <taxon>Magnoliopsida</taxon>
        <taxon>Liliopsida</taxon>
        <taxon>Poales</taxon>
        <taxon>Poaceae</taxon>
        <taxon>PACMAD clade</taxon>
        <taxon>Panicoideae</taxon>
        <taxon>Panicodae</taxon>
        <taxon>Paniceae</taxon>
        <taxon>Melinidinae</taxon>
        <taxon>Urochloa</taxon>
    </lineage>
</organism>
<reference evidence="12 13" key="2">
    <citation type="submission" date="2024-10" db="EMBL/GenBank/DDBJ databases">
        <authorList>
            <person name="Ryan C."/>
        </authorList>
    </citation>
    <scope>NUCLEOTIDE SEQUENCE [LARGE SCALE GENOMIC DNA]</scope>
</reference>
<keyword evidence="6" id="KW-0732">Signal</keyword>
<dbReference type="PRINTS" id="PR00019">
    <property type="entry name" value="LEURICHRPT"/>
</dbReference>
<protein>
    <recommendedName>
        <fullName evidence="11">Leucine-rich repeat-containing N-terminal plant-type domain-containing protein</fullName>
    </recommendedName>
</protein>
<reference evidence="13" key="1">
    <citation type="submission" date="2024-06" db="EMBL/GenBank/DDBJ databases">
        <authorList>
            <person name="Ryan C."/>
        </authorList>
    </citation>
    <scope>NUCLEOTIDE SEQUENCE [LARGE SCALE GENOMIC DNA]</scope>
</reference>
<dbReference type="SUPFAM" id="SSF52058">
    <property type="entry name" value="L domain-like"/>
    <property type="match status" value="3"/>
</dbReference>
<dbReference type="FunFam" id="3.80.10.10:FF:000213">
    <property type="entry name" value="Tyrosine-sulfated glycopeptide receptor 1"/>
    <property type="match status" value="2"/>
</dbReference>
<keyword evidence="7" id="KW-0677">Repeat</keyword>
<dbReference type="SMART" id="SM00369">
    <property type="entry name" value="LRR_TYP"/>
    <property type="match status" value="11"/>
</dbReference>
<dbReference type="Gene3D" id="3.80.10.10">
    <property type="entry name" value="Ribonuclease Inhibitor"/>
    <property type="match status" value="4"/>
</dbReference>
<dbReference type="SUPFAM" id="SSF52047">
    <property type="entry name" value="RNI-like"/>
    <property type="match status" value="1"/>
</dbReference>
<keyword evidence="13" id="KW-1185">Reference proteome</keyword>
<dbReference type="InterPro" id="IPR003591">
    <property type="entry name" value="Leu-rich_rpt_typical-subtyp"/>
</dbReference>
<evidence type="ECO:0000256" key="6">
    <source>
        <dbReference type="ARBA" id="ARBA00022729"/>
    </source>
</evidence>
<keyword evidence="4" id="KW-0433">Leucine-rich repeat</keyword>
<evidence type="ECO:0000256" key="9">
    <source>
        <dbReference type="ARBA" id="ARBA00023136"/>
    </source>
</evidence>
<dbReference type="PANTHER" id="PTHR48061:SF14">
    <property type="entry name" value="LEUCINE-RICH REPEAT-CONTAINING N-TERMINAL PLANT-TYPE DOMAIN-CONTAINING PROTEIN"/>
    <property type="match status" value="1"/>
</dbReference>
<keyword evidence="8" id="KW-1133">Transmembrane helix</keyword>
<feature type="domain" description="Leucine-rich repeat-containing N-terminal plant-type" evidence="11">
    <location>
        <begin position="36"/>
        <end position="78"/>
    </location>
</feature>
<keyword evidence="9" id="KW-0472">Membrane</keyword>
<evidence type="ECO:0000256" key="5">
    <source>
        <dbReference type="ARBA" id="ARBA00022692"/>
    </source>
</evidence>
<gene>
    <name evidence="12" type="ORF">URODEC1_LOCUS36388</name>
</gene>
<keyword evidence="3" id="KW-1003">Cell membrane</keyword>
<evidence type="ECO:0000256" key="4">
    <source>
        <dbReference type="ARBA" id="ARBA00022614"/>
    </source>
</evidence>
<dbReference type="PROSITE" id="PS51450">
    <property type="entry name" value="LRR"/>
    <property type="match status" value="1"/>
</dbReference>
<dbReference type="InterPro" id="IPR013210">
    <property type="entry name" value="LRR_N_plant-typ"/>
</dbReference>
<evidence type="ECO:0000256" key="3">
    <source>
        <dbReference type="ARBA" id="ARBA00022475"/>
    </source>
</evidence>
<evidence type="ECO:0000256" key="8">
    <source>
        <dbReference type="ARBA" id="ARBA00022989"/>
    </source>
</evidence>
<evidence type="ECO:0000256" key="10">
    <source>
        <dbReference type="ARBA" id="ARBA00023180"/>
    </source>
</evidence>